<comment type="subcellular location">
    <subcellularLocation>
        <location evidence="1">Secreted</location>
    </subcellularLocation>
</comment>
<dbReference type="InterPro" id="IPR036728">
    <property type="entry name" value="PBP_GOBP_sf"/>
</dbReference>
<sequence length="202" mass="23287">MLKLFKIFVTFVSLIKFLTADFPPACLNMLDKNLFLFECCEYPVIPRVKSIYYKCLGDCSPFDYCCFQECSAKETGSFVNGTLDVEKTKEIFVLQKGHRKYSNLTEDWVKIVNDSVDKCSDVPSSPDKKACETVYESMACIFKENFLNCPNMTNKTECQEVKNDMDECSKSKGSWKFITDAFNTVKPRTYAKRYAESFNQTQ</sequence>
<protein>
    <submittedName>
        <fullName evidence="4">Uncharacterized protein</fullName>
    </submittedName>
</protein>
<dbReference type="GO" id="GO:0005576">
    <property type="term" value="C:extracellular region"/>
    <property type="evidence" value="ECO:0007669"/>
    <property type="project" value="UniProtKB-SubCell"/>
</dbReference>
<organism evidence="4 5">
    <name type="scientific">Chironomus riparius</name>
    <dbReference type="NCBI Taxonomy" id="315576"/>
    <lineage>
        <taxon>Eukaryota</taxon>
        <taxon>Metazoa</taxon>
        <taxon>Ecdysozoa</taxon>
        <taxon>Arthropoda</taxon>
        <taxon>Hexapoda</taxon>
        <taxon>Insecta</taxon>
        <taxon>Pterygota</taxon>
        <taxon>Neoptera</taxon>
        <taxon>Endopterygota</taxon>
        <taxon>Diptera</taxon>
        <taxon>Nematocera</taxon>
        <taxon>Chironomoidea</taxon>
        <taxon>Chironomidae</taxon>
        <taxon>Chironominae</taxon>
        <taxon>Chironomus</taxon>
    </lineage>
</organism>
<reference evidence="4" key="2">
    <citation type="submission" date="2022-10" db="EMBL/GenBank/DDBJ databases">
        <authorList>
            <consortium name="ENA_rothamsted_submissions"/>
            <consortium name="culmorum"/>
            <person name="King R."/>
        </authorList>
    </citation>
    <scope>NUCLEOTIDE SEQUENCE</scope>
</reference>
<dbReference type="OrthoDB" id="7889145at2759"/>
<keyword evidence="2" id="KW-0964">Secreted</keyword>
<reference evidence="4" key="1">
    <citation type="submission" date="2022-01" db="EMBL/GenBank/DDBJ databases">
        <authorList>
            <person name="King R."/>
        </authorList>
    </citation>
    <scope>NUCLEOTIDE SEQUENCE</scope>
</reference>
<proteinExistence type="predicted"/>
<evidence type="ECO:0000256" key="3">
    <source>
        <dbReference type="SAM" id="SignalP"/>
    </source>
</evidence>
<feature type="signal peptide" evidence="3">
    <location>
        <begin position="1"/>
        <end position="20"/>
    </location>
</feature>
<accession>A0A9N9S901</accession>
<dbReference type="Gene3D" id="1.10.238.270">
    <property type="match status" value="1"/>
</dbReference>
<feature type="chain" id="PRO_5040428797" evidence="3">
    <location>
        <begin position="21"/>
        <end position="202"/>
    </location>
</feature>
<dbReference type="GO" id="GO:0005549">
    <property type="term" value="F:odorant binding"/>
    <property type="evidence" value="ECO:0007669"/>
    <property type="project" value="InterPro"/>
</dbReference>
<dbReference type="SUPFAM" id="SSF47565">
    <property type="entry name" value="Insect pheromone/odorant-binding proteins"/>
    <property type="match status" value="1"/>
</dbReference>
<evidence type="ECO:0000256" key="1">
    <source>
        <dbReference type="ARBA" id="ARBA00004613"/>
    </source>
</evidence>
<evidence type="ECO:0000313" key="5">
    <source>
        <dbReference type="Proteomes" id="UP001153620"/>
    </source>
</evidence>
<keyword evidence="5" id="KW-1185">Reference proteome</keyword>
<keyword evidence="3" id="KW-0732">Signal</keyword>
<name>A0A9N9S901_9DIPT</name>
<gene>
    <name evidence="4" type="ORF">CHIRRI_LOCUS14396</name>
</gene>
<evidence type="ECO:0000256" key="2">
    <source>
        <dbReference type="ARBA" id="ARBA00022525"/>
    </source>
</evidence>
<dbReference type="EMBL" id="OU895880">
    <property type="protein sequence ID" value="CAG9811589.1"/>
    <property type="molecule type" value="Genomic_DNA"/>
</dbReference>
<dbReference type="Proteomes" id="UP001153620">
    <property type="component" value="Chromosome 4"/>
</dbReference>
<evidence type="ECO:0000313" key="4">
    <source>
        <dbReference type="EMBL" id="CAG9811589.1"/>
    </source>
</evidence>
<dbReference type="AlphaFoldDB" id="A0A9N9S901"/>